<accession>A0A4W5JRS3</accession>
<dbReference type="InterPro" id="IPR052227">
    <property type="entry name" value="Arf-Rho-GAP_ANK-PH_domain"/>
</dbReference>
<reference evidence="1" key="2">
    <citation type="submission" date="2025-08" db="UniProtKB">
        <authorList>
            <consortium name="Ensembl"/>
        </authorList>
    </citation>
    <scope>IDENTIFICATION</scope>
</reference>
<dbReference type="AlphaFoldDB" id="A0A4W5JRS3"/>
<evidence type="ECO:0000313" key="2">
    <source>
        <dbReference type="Proteomes" id="UP000314982"/>
    </source>
</evidence>
<dbReference type="PANTHER" id="PTHR45899">
    <property type="entry name" value="RHO GTPASE ACTIVATING PROTEIN AT 15B, ISOFORM C"/>
    <property type="match status" value="1"/>
</dbReference>
<proteinExistence type="predicted"/>
<dbReference type="Ensembl" id="ENSHHUT00000000924.1">
    <property type="protein sequence ID" value="ENSHHUP00000000900.1"/>
    <property type="gene ID" value="ENSHHUG00000000629.1"/>
</dbReference>
<name>A0A4W5JRS3_9TELE</name>
<reference evidence="1" key="3">
    <citation type="submission" date="2025-09" db="UniProtKB">
        <authorList>
            <consortium name="Ensembl"/>
        </authorList>
    </citation>
    <scope>IDENTIFICATION</scope>
</reference>
<reference evidence="2" key="1">
    <citation type="submission" date="2018-06" db="EMBL/GenBank/DDBJ databases">
        <title>Genome assembly of Danube salmon.</title>
        <authorList>
            <person name="Macqueen D.J."/>
            <person name="Gundappa M.K."/>
        </authorList>
    </citation>
    <scope>NUCLEOTIDE SEQUENCE [LARGE SCALE GENOMIC DNA]</scope>
</reference>
<dbReference type="GO" id="GO:0005737">
    <property type="term" value="C:cytoplasm"/>
    <property type="evidence" value="ECO:0007669"/>
    <property type="project" value="TreeGrafter"/>
</dbReference>
<protein>
    <submittedName>
        <fullName evidence="1">Uncharacterized protein</fullName>
    </submittedName>
</protein>
<evidence type="ECO:0000313" key="1">
    <source>
        <dbReference type="Ensembl" id="ENSHHUP00000000900.1"/>
    </source>
</evidence>
<dbReference type="GO" id="GO:0005547">
    <property type="term" value="F:phosphatidylinositol-3,4,5-trisphosphate binding"/>
    <property type="evidence" value="ECO:0007669"/>
    <property type="project" value="TreeGrafter"/>
</dbReference>
<organism evidence="1 2">
    <name type="scientific">Hucho hucho</name>
    <name type="common">huchen</name>
    <dbReference type="NCBI Taxonomy" id="62062"/>
    <lineage>
        <taxon>Eukaryota</taxon>
        <taxon>Metazoa</taxon>
        <taxon>Chordata</taxon>
        <taxon>Craniata</taxon>
        <taxon>Vertebrata</taxon>
        <taxon>Euteleostomi</taxon>
        <taxon>Actinopterygii</taxon>
        <taxon>Neopterygii</taxon>
        <taxon>Teleostei</taxon>
        <taxon>Protacanthopterygii</taxon>
        <taxon>Salmoniformes</taxon>
        <taxon>Salmonidae</taxon>
        <taxon>Salmoninae</taxon>
        <taxon>Hucho</taxon>
    </lineage>
</organism>
<sequence>IISECLIVFVQIDEEQQTQIELELSLITTWKDTQLSQAGDLIIEVYLEKKMVDCCITLKVSGARLSSDFIS</sequence>
<dbReference type="Proteomes" id="UP000314982">
    <property type="component" value="Unassembled WGS sequence"/>
</dbReference>
<keyword evidence="2" id="KW-1185">Reference proteome</keyword>
<dbReference type="PANTHER" id="PTHR45899:SF4">
    <property type="entry name" value="ARF-GAP WITH RHO-GAP DOMAIN, ANK REPEAT AND PH DOMAIN-CONTAINING PROTEIN 3"/>
    <property type="match status" value="1"/>
</dbReference>
<dbReference type="STRING" id="62062.ENSHHUP00000000900"/>